<gene>
    <name evidence="2" type="ORF">E2C06_02380</name>
</gene>
<keyword evidence="1" id="KW-0732">Signal</keyword>
<dbReference type="PROSITE" id="PS51257">
    <property type="entry name" value="PROKAR_LIPOPROTEIN"/>
    <property type="match status" value="1"/>
</dbReference>
<feature type="chain" id="PRO_5020505708" evidence="1">
    <location>
        <begin position="28"/>
        <end position="135"/>
    </location>
</feature>
<organism evidence="2 3">
    <name type="scientific">Dankookia rubra</name>
    <dbReference type="NCBI Taxonomy" id="1442381"/>
    <lineage>
        <taxon>Bacteria</taxon>
        <taxon>Pseudomonadati</taxon>
        <taxon>Pseudomonadota</taxon>
        <taxon>Alphaproteobacteria</taxon>
        <taxon>Acetobacterales</taxon>
        <taxon>Roseomonadaceae</taxon>
        <taxon>Dankookia</taxon>
    </lineage>
</organism>
<evidence type="ECO:0000313" key="3">
    <source>
        <dbReference type="Proteomes" id="UP000295096"/>
    </source>
</evidence>
<sequence>MPYPTARRAIVPAVLAAVMLTGCGSSSNILTVQSNYTYPNGDYELLGRAYAEQKHTSVFSAKVMDREAFLALEQQALATKPGADFLVDYLISTEVTQLPILTLATFKLEGTAVRFRELGRQTYRDAPSMPAPGSR</sequence>
<proteinExistence type="predicted"/>
<evidence type="ECO:0000313" key="2">
    <source>
        <dbReference type="EMBL" id="TDH64212.1"/>
    </source>
</evidence>
<evidence type="ECO:0000256" key="1">
    <source>
        <dbReference type="SAM" id="SignalP"/>
    </source>
</evidence>
<comment type="caution">
    <text evidence="2">The sequence shown here is derived from an EMBL/GenBank/DDBJ whole genome shotgun (WGS) entry which is preliminary data.</text>
</comment>
<dbReference type="EMBL" id="SMSJ01000002">
    <property type="protein sequence ID" value="TDH64212.1"/>
    <property type="molecule type" value="Genomic_DNA"/>
</dbReference>
<name>A0A4R5QL39_9PROT</name>
<dbReference type="AlphaFoldDB" id="A0A4R5QL39"/>
<protein>
    <submittedName>
        <fullName evidence="2">Uncharacterized protein</fullName>
    </submittedName>
</protein>
<keyword evidence="3" id="KW-1185">Reference proteome</keyword>
<dbReference type="Proteomes" id="UP000295096">
    <property type="component" value="Unassembled WGS sequence"/>
</dbReference>
<accession>A0A4R5QL39</accession>
<dbReference type="RefSeq" id="WP_133286977.1">
    <property type="nucleotide sequence ID" value="NZ_SMSJ01000002.1"/>
</dbReference>
<reference evidence="2 3" key="1">
    <citation type="journal article" date="2016" name="J. Microbiol.">
        <title>Dankookia rubra gen. nov., sp. nov., an alphaproteobacterium isolated from sediment of a shallow stream.</title>
        <authorList>
            <person name="Kim W.H."/>
            <person name="Kim D.H."/>
            <person name="Kang K."/>
            <person name="Ahn T.Y."/>
        </authorList>
    </citation>
    <scope>NUCLEOTIDE SEQUENCE [LARGE SCALE GENOMIC DNA]</scope>
    <source>
        <strain evidence="2 3">JCM30602</strain>
    </source>
</reference>
<feature type="signal peptide" evidence="1">
    <location>
        <begin position="1"/>
        <end position="27"/>
    </location>
</feature>